<dbReference type="InterPro" id="IPR028362">
    <property type="entry name" value="AlgI"/>
</dbReference>
<accession>A0A679JBA4</accession>
<comment type="similarity">
    <text evidence="3 13">Belongs to the membrane-bound acyltransferase family.</text>
</comment>
<dbReference type="GO" id="GO:0016746">
    <property type="term" value="F:acyltransferase activity"/>
    <property type="evidence" value="ECO:0007669"/>
    <property type="project" value="UniProtKB-KW"/>
</dbReference>
<gene>
    <name evidence="15" type="primary">patA_3</name>
    <name evidence="15" type="ORF">VVAX_03128</name>
</gene>
<evidence type="ECO:0000256" key="7">
    <source>
        <dbReference type="ARBA" id="ARBA00022692"/>
    </source>
</evidence>
<feature type="transmembrane region" description="Helical" evidence="14">
    <location>
        <begin position="407"/>
        <end position="425"/>
    </location>
</feature>
<sequence length="465" mass="51087">MVFASLEFLAVFLPLFLLLYAATPARAKNALLLAASWLFYGWWSPLFLLLFIALTALAWAGGLMVEHAPPRRRKAVLVVLIAANLGVLAWFKYANIVVETFSAAIVHAGAMPLAWQRIALPIGLSFTVLQAISYFVDIHRGRFRAERRPVDFATYLAMFGHLVAGPIIRYDWIRQRLAHRSMRWSGFSRGARRFMIGMAMKVLVADTLAPVADQVFASADPSFADAWLGCLAYSLQLFFDFAGYSAMAIGIGAMLGFRFPENFNAPYLARNVAEFWRRWHISLSSWLRDYLYVPLGGSRRGNGRTVANLMLTMGIGGLWHGADSWNFLYWGLAHGAALSVVHLWRQRGPRLPAPLAHAATLLFVMLGWTLFRSPDLATAGAMLGGQFGLHGLALGDALSNTLRAPVVLAYLLGIAWAIAPAAMAHRRHAGTAFALAAGIAPIAGFLLSMALVASRGTVPFLYFQF</sequence>
<comment type="subcellular location">
    <subcellularLocation>
        <location evidence="1">Cell membrane</location>
        <topology evidence="1">Multi-pass membrane protein</topology>
    </subcellularLocation>
</comment>
<evidence type="ECO:0000256" key="1">
    <source>
        <dbReference type="ARBA" id="ARBA00004651"/>
    </source>
</evidence>
<evidence type="ECO:0000313" key="15">
    <source>
        <dbReference type="EMBL" id="CAA2105184.1"/>
    </source>
</evidence>
<evidence type="ECO:0000256" key="14">
    <source>
        <dbReference type="SAM" id="Phobius"/>
    </source>
</evidence>
<keyword evidence="10 13" id="KW-0472">Membrane</keyword>
<evidence type="ECO:0000256" key="8">
    <source>
        <dbReference type="ARBA" id="ARBA00022841"/>
    </source>
</evidence>
<name>A0A679JBA4_VARPD</name>
<evidence type="ECO:0000256" key="13">
    <source>
        <dbReference type="PIRNR" id="PIRNR016636"/>
    </source>
</evidence>
<dbReference type="InterPro" id="IPR004299">
    <property type="entry name" value="MBOAT_fam"/>
</dbReference>
<keyword evidence="6 13" id="KW-0808">Transferase</keyword>
<evidence type="ECO:0000256" key="6">
    <source>
        <dbReference type="ARBA" id="ARBA00022679"/>
    </source>
</evidence>
<feature type="transmembrane region" description="Helical" evidence="14">
    <location>
        <begin position="75"/>
        <end position="93"/>
    </location>
</feature>
<proteinExistence type="inferred from homology"/>
<feature type="transmembrane region" description="Helical" evidence="14">
    <location>
        <begin position="327"/>
        <end position="344"/>
    </location>
</feature>
<keyword evidence="9 14" id="KW-1133">Transmembrane helix</keyword>
<evidence type="ECO:0000256" key="12">
    <source>
        <dbReference type="ARBA" id="ARBA00031030"/>
    </source>
</evidence>
<keyword evidence="7 14" id="KW-0812">Transmembrane</keyword>
<keyword evidence="11 13" id="KW-0012">Acyltransferase</keyword>
<evidence type="ECO:0000256" key="11">
    <source>
        <dbReference type="ARBA" id="ARBA00023315"/>
    </source>
</evidence>
<feature type="transmembrane region" description="Helical" evidence="14">
    <location>
        <begin position="431"/>
        <end position="453"/>
    </location>
</feature>
<dbReference type="EMBL" id="LR743507">
    <property type="protein sequence ID" value="CAA2105184.1"/>
    <property type="molecule type" value="Genomic_DNA"/>
</dbReference>
<dbReference type="InterPro" id="IPR024194">
    <property type="entry name" value="Ac/AlaTfrase_AlgI/DltB"/>
</dbReference>
<dbReference type="PIRSF" id="PIRSF016636">
    <property type="entry name" value="AlgI_DltB"/>
    <property type="match status" value="1"/>
</dbReference>
<dbReference type="PANTHER" id="PTHR13285:SF23">
    <property type="entry name" value="TEICHOIC ACID D-ALANYLTRANSFERASE"/>
    <property type="match status" value="1"/>
</dbReference>
<feature type="transmembrane region" description="Helical" evidence="14">
    <location>
        <begin position="232"/>
        <end position="257"/>
    </location>
</feature>
<dbReference type="GO" id="GO:0042121">
    <property type="term" value="P:alginic acid biosynthetic process"/>
    <property type="evidence" value="ECO:0007669"/>
    <property type="project" value="UniProtKB-KW"/>
</dbReference>
<dbReference type="AlphaFoldDB" id="A0A679JBA4"/>
<reference evidence="15" key="1">
    <citation type="submission" date="2019-12" db="EMBL/GenBank/DDBJ databases">
        <authorList>
            <person name="Cremers G."/>
        </authorList>
    </citation>
    <scope>NUCLEOTIDE SEQUENCE</scope>
    <source>
        <strain evidence="15">Vvax</strain>
    </source>
</reference>
<keyword evidence="5 13" id="KW-1003">Cell membrane</keyword>
<evidence type="ECO:0000256" key="5">
    <source>
        <dbReference type="ARBA" id="ARBA00022475"/>
    </source>
</evidence>
<dbReference type="Pfam" id="PF03062">
    <property type="entry name" value="MBOAT"/>
    <property type="match status" value="1"/>
</dbReference>
<keyword evidence="8" id="KW-0016">Alginate biosynthesis</keyword>
<evidence type="ECO:0000256" key="4">
    <source>
        <dbReference type="ARBA" id="ARBA00016084"/>
    </source>
</evidence>
<dbReference type="RefSeq" id="WP_339090722.1">
    <property type="nucleotide sequence ID" value="NZ_LR743507.1"/>
</dbReference>
<dbReference type="GO" id="GO:0005886">
    <property type="term" value="C:plasma membrane"/>
    <property type="evidence" value="ECO:0007669"/>
    <property type="project" value="UniProtKB-SubCell"/>
</dbReference>
<evidence type="ECO:0000256" key="2">
    <source>
        <dbReference type="ARBA" id="ARBA00005182"/>
    </source>
</evidence>
<feature type="transmembrane region" description="Helical" evidence="14">
    <location>
        <begin position="351"/>
        <end position="371"/>
    </location>
</feature>
<dbReference type="PIRSF" id="PIRSF500217">
    <property type="entry name" value="AlgI"/>
    <property type="match status" value="1"/>
</dbReference>
<dbReference type="InterPro" id="IPR051085">
    <property type="entry name" value="MB_O-acyltransferase"/>
</dbReference>
<evidence type="ECO:0000256" key="10">
    <source>
        <dbReference type="ARBA" id="ARBA00023136"/>
    </source>
</evidence>
<evidence type="ECO:0000256" key="3">
    <source>
        <dbReference type="ARBA" id="ARBA00010323"/>
    </source>
</evidence>
<dbReference type="PANTHER" id="PTHR13285">
    <property type="entry name" value="ACYLTRANSFERASE"/>
    <property type="match status" value="1"/>
</dbReference>
<comment type="pathway">
    <text evidence="2">Glycan biosynthesis; alginate biosynthesis.</text>
</comment>
<feature type="transmembrane region" description="Helical" evidence="14">
    <location>
        <begin position="37"/>
        <end position="63"/>
    </location>
</feature>
<organism evidence="15">
    <name type="scientific">Variovorax paradoxus</name>
    <dbReference type="NCBI Taxonomy" id="34073"/>
    <lineage>
        <taxon>Bacteria</taxon>
        <taxon>Pseudomonadati</taxon>
        <taxon>Pseudomonadota</taxon>
        <taxon>Betaproteobacteria</taxon>
        <taxon>Burkholderiales</taxon>
        <taxon>Comamonadaceae</taxon>
        <taxon>Variovorax</taxon>
    </lineage>
</organism>
<evidence type="ECO:0000256" key="9">
    <source>
        <dbReference type="ARBA" id="ARBA00022989"/>
    </source>
</evidence>
<protein>
    <recommendedName>
        <fullName evidence="4">Probable alginate O-acetylase AlgI</fullName>
    </recommendedName>
    <alternativeName>
        <fullName evidence="12">Alginate biosynthesis protein AlgI</fullName>
    </alternativeName>
</protein>